<gene>
    <name evidence="6" type="ORF">VNI00_008458</name>
</gene>
<sequence length="482" mass="52751">MQSNRYSEEIGLSKVQSNTSTTRPQWNTEDGALSREEAAAIQELNPEGAIGNAGELDRVPVPLDQPTRRYQALLLLGGFFMAFHVIGINSTYGTFQEYYTSSRTNIKDAQGQDALVSFVGTIGTGLTWSGSIFVNPLMARLENIKLVALLGAFVMSLGLVLASFSTRLWHLFLTQAIIYGLGASMYYFPILAITPMYFDRHRGFAMGIVLAGSSVGGLVLAPVQQYFLDHYGLQWTLRALGIWNFVVAIPVSMIVRHRSGVGFRSRTRIDNRLVKKGTFWYQAFGAFLQAGGNIVPIYYMTSYSVSVLSLSPQTGSLYLSINSGVNGISRVAMGVLADYVGRQNTLIGGVILSALSVFALWYNAPKDRFVAFIVLYGIYAGGYNALLPTTITEIYGVENYASVNGTLLFIRGLGSLFGAPLAGLILGSHARTEYAGSEIKGLQAKFNNIVIYDGVLLVASALCVVYVRWLDARDKGRWKWKA</sequence>
<name>A0AAW0CVI5_9AGAR</name>
<keyword evidence="4" id="KW-0472">Membrane</keyword>
<evidence type="ECO:0000256" key="2">
    <source>
        <dbReference type="ARBA" id="ARBA00006727"/>
    </source>
</evidence>
<proteinExistence type="inferred from homology"/>
<comment type="subcellular location">
    <subcellularLocation>
        <location evidence="1">Membrane</location>
        <topology evidence="1">Multi-pass membrane protein</topology>
    </subcellularLocation>
</comment>
<evidence type="ECO:0000259" key="5">
    <source>
        <dbReference type="PROSITE" id="PS50850"/>
    </source>
</evidence>
<dbReference type="Proteomes" id="UP001383192">
    <property type="component" value="Unassembled WGS sequence"/>
</dbReference>
<feature type="domain" description="Major facilitator superfamily (MFS) profile" evidence="5">
    <location>
        <begin position="70"/>
        <end position="471"/>
    </location>
</feature>
<dbReference type="InterPro" id="IPR011701">
    <property type="entry name" value="MFS"/>
</dbReference>
<dbReference type="Gene3D" id="1.20.1250.20">
    <property type="entry name" value="MFS general substrate transporter like domains"/>
    <property type="match status" value="2"/>
</dbReference>
<keyword evidence="4" id="KW-0812">Transmembrane</keyword>
<organism evidence="6 7">
    <name type="scientific">Paramarasmius palmivorus</name>
    <dbReference type="NCBI Taxonomy" id="297713"/>
    <lineage>
        <taxon>Eukaryota</taxon>
        <taxon>Fungi</taxon>
        <taxon>Dikarya</taxon>
        <taxon>Basidiomycota</taxon>
        <taxon>Agaricomycotina</taxon>
        <taxon>Agaricomycetes</taxon>
        <taxon>Agaricomycetidae</taxon>
        <taxon>Agaricales</taxon>
        <taxon>Marasmiineae</taxon>
        <taxon>Marasmiaceae</taxon>
        <taxon>Paramarasmius</taxon>
    </lineage>
</organism>
<dbReference type="EMBL" id="JAYKXP010000029">
    <property type="protein sequence ID" value="KAK7043104.1"/>
    <property type="molecule type" value="Genomic_DNA"/>
</dbReference>
<evidence type="ECO:0000256" key="3">
    <source>
        <dbReference type="SAM" id="MobiDB-lite"/>
    </source>
</evidence>
<keyword evidence="4" id="KW-1133">Transmembrane helix</keyword>
<protein>
    <recommendedName>
        <fullName evidence="5">Major facilitator superfamily (MFS) profile domain-containing protein</fullName>
    </recommendedName>
</protein>
<dbReference type="SUPFAM" id="SSF103473">
    <property type="entry name" value="MFS general substrate transporter"/>
    <property type="match status" value="1"/>
</dbReference>
<dbReference type="PANTHER" id="PTHR11360:SF284">
    <property type="entry name" value="EG:103B4.3 PROTEIN-RELATED"/>
    <property type="match status" value="1"/>
</dbReference>
<dbReference type="PANTHER" id="PTHR11360">
    <property type="entry name" value="MONOCARBOXYLATE TRANSPORTER"/>
    <property type="match status" value="1"/>
</dbReference>
<feature type="region of interest" description="Disordered" evidence="3">
    <location>
        <begin position="1"/>
        <end position="27"/>
    </location>
</feature>
<dbReference type="AlphaFoldDB" id="A0AAW0CVI5"/>
<feature type="transmembrane region" description="Helical" evidence="4">
    <location>
        <begin position="204"/>
        <end position="223"/>
    </location>
</feature>
<accession>A0AAW0CVI5</accession>
<evidence type="ECO:0000256" key="1">
    <source>
        <dbReference type="ARBA" id="ARBA00004141"/>
    </source>
</evidence>
<feature type="transmembrane region" description="Helical" evidence="4">
    <location>
        <begin position="72"/>
        <end position="95"/>
    </location>
</feature>
<feature type="transmembrane region" description="Helical" evidence="4">
    <location>
        <begin position="345"/>
        <end position="362"/>
    </location>
</feature>
<dbReference type="InterPro" id="IPR036259">
    <property type="entry name" value="MFS_trans_sf"/>
</dbReference>
<feature type="transmembrane region" description="Helical" evidence="4">
    <location>
        <begin position="115"/>
        <end position="134"/>
    </location>
</feature>
<feature type="compositionally biased region" description="Polar residues" evidence="3">
    <location>
        <begin position="14"/>
        <end position="27"/>
    </location>
</feature>
<dbReference type="InterPro" id="IPR020846">
    <property type="entry name" value="MFS_dom"/>
</dbReference>
<feature type="transmembrane region" description="Helical" evidence="4">
    <location>
        <begin position="369"/>
        <end position="387"/>
    </location>
</feature>
<dbReference type="GO" id="GO:0022857">
    <property type="term" value="F:transmembrane transporter activity"/>
    <property type="evidence" value="ECO:0007669"/>
    <property type="project" value="InterPro"/>
</dbReference>
<feature type="transmembrane region" description="Helical" evidence="4">
    <location>
        <begin position="146"/>
        <end position="164"/>
    </location>
</feature>
<comment type="caution">
    <text evidence="6">The sequence shown here is derived from an EMBL/GenBank/DDBJ whole genome shotgun (WGS) entry which is preliminary data.</text>
</comment>
<dbReference type="GO" id="GO:0016020">
    <property type="term" value="C:membrane"/>
    <property type="evidence" value="ECO:0007669"/>
    <property type="project" value="UniProtKB-SubCell"/>
</dbReference>
<evidence type="ECO:0000256" key="4">
    <source>
        <dbReference type="SAM" id="Phobius"/>
    </source>
</evidence>
<dbReference type="PROSITE" id="PS50850">
    <property type="entry name" value="MFS"/>
    <property type="match status" value="1"/>
</dbReference>
<comment type="similarity">
    <text evidence="2">Belongs to the major facilitator superfamily. Monocarboxylate porter (TC 2.A.1.13) family.</text>
</comment>
<feature type="transmembrane region" description="Helical" evidence="4">
    <location>
        <begin position="407"/>
        <end position="428"/>
    </location>
</feature>
<dbReference type="InterPro" id="IPR050327">
    <property type="entry name" value="Proton-linked_MCT"/>
</dbReference>
<feature type="transmembrane region" description="Helical" evidence="4">
    <location>
        <begin position="176"/>
        <end position="197"/>
    </location>
</feature>
<feature type="transmembrane region" description="Helical" evidence="4">
    <location>
        <begin position="278"/>
        <end position="299"/>
    </location>
</feature>
<feature type="transmembrane region" description="Helical" evidence="4">
    <location>
        <begin position="449"/>
        <end position="469"/>
    </location>
</feature>
<feature type="transmembrane region" description="Helical" evidence="4">
    <location>
        <begin position="235"/>
        <end position="257"/>
    </location>
</feature>
<evidence type="ECO:0000313" key="7">
    <source>
        <dbReference type="Proteomes" id="UP001383192"/>
    </source>
</evidence>
<keyword evidence="7" id="KW-1185">Reference proteome</keyword>
<reference evidence="6 7" key="1">
    <citation type="submission" date="2024-01" db="EMBL/GenBank/DDBJ databases">
        <title>A draft genome for a cacao thread blight-causing isolate of Paramarasmius palmivorus.</title>
        <authorList>
            <person name="Baruah I.K."/>
            <person name="Bukari Y."/>
            <person name="Amoako-Attah I."/>
            <person name="Meinhardt L.W."/>
            <person name="Bailey B.A."/>
            <person name="Cohen S.P."/>
        </authorList>
    </citation>
    <scope>NUCLEOTIDE SEQUENCE [LARGE SCALE GENOMIC DNA]</scope>
    <source>
        <strain evidence="6 7">GH-12</strain>
    </source>
</reference>
<evidence type="ECO:0000313" key="6">
    <source>
        <dbReference type="EMBL" id="KAK7043104.1"/>
    </source>
</evidence>
<dbReference type="Pfam" id="PF07690">
    <property type="entry name" value="MFS_1"/>
    <property type="match status" value="1"/>
</dbReference>